<feature type="transmembrane region" description="Helical" evidence="8">
    <location>
        <begin position="160"/>
        <end position="179"/>
    </location>
</feature>
<dbReference type="SUPFAM" id="SSF90123">
    <property type="entry name" value="ABC transporter transmembrane region"/>
    <property type="match status" value="2"/>
</dbReference>
<feature type="domain" description="ABC transmembrane type-1" evidence="10">
    <location>
        <begin position="31"/>
        <end position="295"/>
    </location>
</feature>
<feature type="transmembrane region" description="Helical" evidence="8">
    <location>
        <begin position="132"/>
        <end position="154"/>
    </location>
</feature>
<evidence type="ECO:0000256" key="5">
    <source>
        <dbReference type="ARBA" id="ARBA00022989"/>
    </source>
</evidence>
<dbReference type="RefSeq" id="WP_246367853.1">
    <property type="nucleotide sequence ID" value="NZ_JAAATY010000034.1"/>
</dbReference>
<feature type="transmembrane region" description="Helical" evidence="8">
    <location>
        <begin position="272"/>
        <end position="291"/>
    </location>
</feature>
<sequence>MSFPGRRNPAQDRLGRGPLGALPASARRALALCFVLAFLSSLALVAQAWSLASVVTGHGLLVVLVGSVIARALLTWATQVVAARAAAGAKEELRARVLDTSLARGPEWISSQGPAALTVLVTKGLDALDAYFTVYLPALVNAAVVPVSVGAAILFIDWPAAVVIALTVPLVPLFAILIGRYTADKVAESADATARLSAHLLEMIRALPVLTAFRRAETQAEAVRRVSAQHRRATLATLRTAFASALALELIATLSVAVVAVIIGVRLVSGDMTLLVGLFVLILAPECYFPLRAAGAAHHASEDGIEAIRRVHALSGDTPAGLRFSGDVVAEVSDLRVARRDGFAPDGLSLSLRPGEIVRLSQPSGGGKSTAIAALLGFVSPASGSIVVGASDLAAWRRIVAWVPQRPAFAATTVAEELRLAVSDRNVPPTIEEMRAVASSAAAEHLLDRKIIELSTGERQRVAIARALLRVKRGARVLLLDEPTAHLDSATASQVMRAVYDVANDGVAVLLATHRTVRVSDEPVQPIRVSTTEANAPRKPVRVRITRRELLGAMIGALALASGVALTAVSAWLIARAAEQPPILTLTVAIVGVRAFGLARAGLRYLERLVTHDAAFRRAEDMRVSLWQRLVSLGPARTAGLARGEGLQRLVDDVDTVRDLTPRVLVPPIIAAVVCTVAVAVQAILSLPAGLVLAGAVLVGGVGAPLLARFLERRATTALADGRRGIAAGVLALLEAAPELIAFGAHEQKRAALARVDADLVRRARRQAFGAGAAAALITLGTGLAAAFGATTGNPVLALVPLALAEVLSLLPPALQHRDTLKAAYTRTQAIHAHVAPQRSSRQTQDGTPHRAPQDTFATAPQVNVPTTPQESLATTPQTGTPKPSPQNPPSSPHHSRGATPDPVYRDNTRSEGLLAGCGQLDGANGPFVRAQADTTSTNGPNAISLTGVDVRWPGADEPSLRDVTLTIPAGSHVAVLGPSGAGKSTLLALLLGFLPAEKGAAQVPHKVAWCPQEPQLVSTTIRENLRVAAPDASDELLTQALTDAGLGHWTHRLDSLVGMVSGGEAERLALARALLAAPEADLVVLDEPTAHLDVPTAKTVLEGLAKNLAGRTVVHVTHRPEEAAQADMVIHVDAGRVA</sequence>
<dbReference type="Proteomes" id="UP000763557">
    <property type="component" value="Unassembled WGS sequence"/>
</dbReference>
<dbReference type="SMART" id="SM00382">
    <property type="entry name" value="AAA"/>
    <property type="match status" value="2"/>
</dbReference>
<dbReference type="CDD" id="cd03228">
    <property type="entry name" value="ABCC_MRP_Like"/>
    <property type="match status" value="1"/>
</dbReference>
<dbReference type="PROSITE" id="PS50893">
    <property type="entry name" value="ABC_TRANSPORTER_2"/>
    <property type="match status" value="2"/>
</dbReference>
<evidence type="ECO:0000256" key="4">
    <source>
        <dbReference type="ARBA" id="ARBA00022840"/>
    </source>
</evidence>
<dbReference type="NCBIfam" id="TIGR02857">
    <property type="entry name" value="CydD"/>
    <property type="match status" value="1"/>
</dbReference>
<dbReference type="InterPro" id="IPR027417">
    <property type="entry name" value="P-loop_NTPase"/>
</dbReference>
<dbReference type="EMBL" id="JAAATY010000034">
    <property type="protein sequence ID" value="NRN70138.1"/>
    <property type="molecule type" value="Genomic_DNA"/>
</dbReference>
<feature type="compositionally biased region" description="Polar residues" evidence="7">
    <location>
        <begin position="838"/>
        <end position="847"/>
    </location>
</feature>
<organism evidence="11 12">
    <name type="scientific">Kibdelosporangium persicum</name>
    <dbReference type="NCBI Taxonomy" id="2698649"/>
    <lineage>
        <taxon>Bacteria</taxon>
        <taxon>Bacillati</taxon>
        <taxon>Actinomycetota</taxon>
        <taxon>Actinomycetes</taxon>
        <taxon>Pseudonocardiales</taxon>
        <taxon>Pseudonocardiaceae</taxon>
        <taxon>Kibdelosporangium</taxon>
    </lineage>
</organism>
<evidence type="ECO:0000313" key="12">
    <source>
        <dbReference type="Proteomes" id="UP000763557"/>
    </source>
</evidence>
<evidence type="ECO:0000256" key="8">
    <source>
        <dbReference type="SAM" id="Phobius"/>
    </source>
</evidence>
<dbReference type="CDD" id="cd18584">
    <property type="entry name" value="ABC_6TM_AarD_CydD"/>
    <property type="match status" value="1"/>
</dbReference>
<dbReference type="InterPro" id="IPR003439">
    <property type="entry name" value="ABC_transporter-like_ATP-bd"/>
</dbReference>
<evidence type="ECO:0000256" key="3">
    <source>
        <dbReference type="ARBA" id="ARBA00022741"/>
    </source>
</evidence>
<evidence type="ECO:0000313" key="11">
    <source>
        <dbReference type="EMBL" id="NRN70138.1"/>
    </source>
</evidence>
<gene>
    <name evidence="11" type="ORF">GC106_74030</name>
</gene>
<reference evidence="11 12" key="1">
    <citation type="submission" date="2020-01" db="EMBL/GenBank/DDBJ databases">
        <title>Kibdelosporangium persica a novel Actinomycetes from a hot desert in Iran.</title>
        <authorList>
            <person name="Safaei N."/>
            <person name="Zaburannyi N."/>
            <person name="Mueller R."/>
            <person name="Wink J."/>
        </authorList>
    </citation>
    <scope>NUCLEOTIDE SEQUENCE [LARGE SCALE GENOMIC DNA]</scope>
    <source>
        <strain evidence="11 12">4NS15</strain>
    </source>
</reference>
<dbReference type="PROSITE" id="PS50929">
    <property type="entry name" value="ABC_TM1F"/>
    <property type="match status" value="2"/>
</dbReference>
<keyword evidence="4" id="KW-0067">ATP-binding</keyword>
<proteinExistence type="predicted"/>
<keyword evidence="3" id="KW-0547">Nucleotide-binding</keyword>
<keyword evidence="6 8" id="KW-0472">Membrane</keyword>
<keyword evidence="5 8" id="KW-1133">Transmembrane helix</keyword>
<dbReference type="Pfam" id="PF00664">
    <property type="entry name" value="ABC_membrane"/>
    <property type="match status" value="1"/>
</dbReference>
<keyword evidence="12" id="KW-1185">Reference proteome</keyword>
<evidence type="ECO:0000256" key="6">
    <source>
        <dbReference type="ARBA" id="ARBA00023136"/>
    </source>
</evidence>
<dbReference type="Gene3D" id="1.20.1560.10">
    <property type="entry name" value="ABC transporter type 1, transmembrane domain"/>
    <property type="match status" value="2"/>
</dbReference>
<dbReference type="Pfam" id="PF00005">
    <property type="entry name" value="ABC_tran"/>
    <property type="match status" value="2"/>
</dbReference>
<feature type="transmembrane region" description="Helical" evidence="8">
    <location>
        <begin position="550"/>
        <end position="575"/>
    </location>
</feature>
<evidence type="ECO:0000259" key="9">
    <source>
        <dbReference type="PROSITE" id="PS50893"/>
    </source>
</evidence>
<feature type="transmembrane region" description="Helical" evidence="8">
    <location>
        <begin position="691"/>
        <end position="711"/>
    </location>
</feature>
<feature type="domain" description="ABC transmembrane type-1" evidence="10">
    <location>
        <begin position="550"/>
        <end position="793"/>
    </location>
</feature>
<dbReference type="InterPro" id="IPR011527">
    <property type="entry name" value="ABC1_TM_dom"/>
</dbReference>
<accession>A0ABX2FHB0</accession>
<feature type="domain" description="ABC transporter" evidence="9">
    <location>
        <begin position="330"/>
        <end position="556"/>
    </location>
</feature>
<feature type="transmembrane region" description="Helical" evidence="8">
    <location>
        <begin position="241"/>
        <end position="266"/>
    </location>
</feature>
<evidence type="ECO:0000256" key="2">
    <source>
        <dbReference type="ARBA" id="ARBA00022692"/>
    </source>
</evidence>
<comment type="caution">
    <text evidence="11">The sequence shown here is derived from an EMBL/GenBank/DDBJ whole genome shotgun (WGS) entry which is preliminary data.</text>
</comment>
<dbReference type="PANTHER" id="PTHR24221">
    <property type="entry name" value="ATP-BINDING CASSETTE SUB-FAMILY B"/>
    <property type="match status" value="1"/>
</dbReference>
<dbReference type="Gene3D" id="3.40.50.300">
    <property type="entry name" value="P-loop containing nucleotide triphosphate hydrolases"/>
    <property type="match status" value="2"/>
</dbReference>
<dbReference type="PANTHER" id="PTHR24221:SF590">
    <property type="entry name" value="COMPONENT LINKED WITH THE ASSEMBLY OF CYTOCHROME' TRANSPORT TRANSMEMBRANE ATP-BINDING PROTEIN ABC TRANSPORTER CYDD-RELATED"/>
    <property type="match status" value="1"/>
</dbReference>
<evidence type="ECO:0000256" key="1">
    <source>
        <dbReference type="ARBA" id="ARBA00004651"/>
    </source>
</evidence>
<feature type="transmembrane region" description="Helical" evidence="8">
    <location>
        <begin position="581"/>
        <end position="599"/>
    </location>
</feature>
<comment type="subcellular location">
    <subcellularLocation>
        <location evidence="1">Cell membrane</location>
        <topology evidence="1">Multi-pass membrane protein</topology>
    </subcellularLocation>
</comment>
<evidence type="ECO:0000256" key="7">
    <source>
        <dbReference type="SAM" id="MobiDB-lite"/>
    </source>
</evidence>
<feature type="transmembrane region" description="Helical" evidence="8">
    <location>
        <begin position="664"/>
        <end position="685"/>
    </location>
</feature>
<protein>
    <submittedName>
        <fullName evidence="11">Thiol reductant ABC exporter subunit CydD</fullName>
    </submittedName>
</protein>
<dbReference type="InterPro" id="IPR039421">
    <property type="entry name" value="Type_1_exporter"/>
</dbReference>
<name>A0ABX2FHB0_9PSEU</name>
<feature type="region of interest" description="Disordered" evidence="7">
    <location>
        <begin position="833"/>
        <end position="919"/>
    </location>
</feature>
<feature type="transmembrane region" description="Helical" evidence="8">
    <location>
        <begin position="29"/>
        <end position="49"/>
    </location>
</feature>
<dbReference type="SUPFAM" id="SSF52540">
    <property type="entry name" value="P-loop containing nucleoside triphosphate hydrolases"/>
    <property type="match status" value="2"/>
</dbReference>
<feature type="domain" description="ABC transporter" evidence="9">
    <location>
        <begin position="946"/>
        <end position="1139"/>
    </location>
</feature>
<feature type="transmembrane region" description="Helical" evidence="8">
    <location>
        <begin position="55"/>
        <end position="74"/>
    </location>
</feature>
<feature type="transmembrane region" description="Helical" evidence="8">
    <location>
        <begin position="768"/>
        <end position="790"/>
    </location>
</feature>
<feature type="compositionally biased region" description="Pro residues" evidence="7">
    <location>
        <begin position="883"/>
        <end position="892"/>
    </location>
</feature>
<feature type="compositionally biased region" description="Polar residues" evidence="7">
    <location>
        <begin position="856"/>
        <end position="881"/>
    </location>
</feature>
<keyword evidence="2 8" id="KW-0812">Transmembrane</keyword>
<dbReference type="InterPro" id="IPR036640">
    <property type="entry name" value="ABC1_TM_sf"/>
</dbReference>
<evidence type="ECO:0000259" key="10">
    <source>
        <dbReference type="PROSITE" id="PS50929"/>
    </source>
</evidence>
<dbReference type="InterPro" id="IPR014216">
    <property type="entry name" value="ABC_transptr_CydD"/>
</dbReference>
<dbReference type="InterPro" id="IPR003593">
    <property type="entry name" value="AAA+_ATPase"/>
</dbReference>